<accession>A0A7C9IVT0</accession>
<evidence type="ECO:0000256" key="2">
    <source>
        <dbReference type="ARBA" id="ARBA00022692"/>
    </source>
</evidence>
<dbReference type="RefSeq" id="WP_160959986.1">
    <property type="nucleotide sequence ID" value="NZ_WVUD01000009.1"/>
</dbReference>
<feature type="transmembrane region" description="Helical" evidence="5">
    <location>
        <begin position="58"/>
        <end position="80"/>
    </location>
</feature>
<dbReference type="PANTHER" id="PTHR22773">
    <property type="entry name" value="NADH DEHYDROGENASE"/>
    <property type="match status" value="1"/>
</dbReference>
<feature type="transmembrane region" description="Helical" evidence="5">
    <location>
        <begin position="115"/>
        <end position="135"/>
    </location>
</feature>
<keyword evidence="5" id="KW-0874">Quinone</keyword>
<feature type="transmembrane region" description="Helical" evidence="5">
    <location>
        <begin position="147"/>
        <end position="167"/>
    </location>
</feature>
<keyword evidence="5" id="KW-0520">NAD</keyword>
<comment type="caution">
    <text evidence="8">The sequence shown here is derived from an EMBL/GenBank/DDBJ whole genome shotgun (WGS) entry which is preliminary data.</text>
</comment>
<dbReference type="GO" id="GO:0005886">
    <property type="term" value="C:plasma membrane"/>
    <property type="evidence" value="ECO:0007669"/>
    <property type="project" value="UniProtKB-SubCell"/>
</dbReference>
<feature type="transmembrane region" description="Helical" evidence="5">
    <location>
        <begin position="279"/>
        <end position="299"/>
    </location>
</feature>
<dbReference type="Pfam" id="PF00361">
    <property type="entry name" value="Proton_antipo_M"/>
    <property type="match status" value="1"/>
</dbReference>
<dbReference type="EMBL" id="WVUD01000009">
    <property type="protein sequence ID" value="MYL82982.1"/>
    <property type="molecule type" value="Genomic_DNA"/>
</dbReference>
<feature type="transmembrane region" description="Helical" evidence="5">
    <location>
        <begin position="34"/>
        <end position="52"/>
    </location>
</feature>
<dbReference type="HAMAP" id="MF_00445">
    <property type="entry name" value="NDH1_NuoN_1"/>
    <property type="match status" value="1"/>
</dbReference>
<comment type="subcellular location">
    <subcellularLocation>
        <location evidence="5">Cell membrane</location>
        <topology evidence="5">Multi-pass membrane protein</topology>
    </subcellularLocation>
    <subcellularLocation>
        <location evidence="1">Endomembrane system</location>
        <topology evidence="1">Multi-pass membrane protein</topology>
    </subcellularLocation>
    <subcellularLocation>
        <location evidence="6">Membrane</location>
        <topology evidence="6">Multi-pass membrane protein</topology>
    </subcellularLocation>
</comment>
<comment type="catalytic activity">
    <reaction evidence="5">
        <text>a quinone + NADH + 5 H(+)(in) = a quinol + NAD(+) + 4 H(+)(out)</text>
        <dbReference type="Rhea" id="RHEA:57888"/>
        <dbReference type="ChEBI" id="CHEBI:15378"/>
        <dbReference type="ChEBI" id="CHEBI:24646"/>
        <dbReference type="ChEBI" id="CHEBI:57540"/>
        <dbReference type="ChEBI" id="CHEBI:57945"/>
        <dbReference type="ChEBI" id="CHEBI:132124"/>
    </reaction>
</comment>
<feature type="transmembrane region" description="Helical" evidence="5">
    <location>
        <begin position="251"/>
        <end position="272"/>
    </location>
</feature>
<dbReference type="GO" id="GO:0012505">
    <property type="term" value="C:endomembrane system"/>
    <property type="evidence" value="ECO:0007669"/>
    <property type="project" value="UniProtKB-SubCell"/>
</dbReference>
<keyword evidence="2 5" id="KW-0812">Transmembrane</keyword>
<dbReference type="GO" id="GO:0042773">
    <property type="term" value="P:ATP synthesis coupled electron transport"/>
    <property type="evidence" value="ECO:0007669"/>
    <property type="project" value="InterPro"/>
</dbReference>
<evidence type="ECO:0000256" key="5">
    <source>
        <dbReference type="HAMAP-Rule" id="MF_00445"/>
    </source>
</evidence>
<organism evidence="8 9">
    <name type="scientific">Solidesulfovibrio aerotolerans</name>
    <dbReference type="NCBI Taxonomy" id="295255"/>
    <lineage>
        <taxon>Bacteria</taxon>
        <taxon>Pseudomonadati</taxon>
        <taxon>Thermodesulfobacteriota</taxon>
        <taxon>Desulfovibrionia</taxon>
        <taxon>Desulfovibrionales</taxon>
        <taxon>Desulfovibrionaceae</taxon>
        <taxon>Solidesulfovibrio</taxon>
    </lineage>
</organism>
<feature type="transmembrane region" description="Helical" evidence="5">
    <location>
        <begin position="305"/>
        <end position="328"/>
    </location>
</feature>
<keyword evidence="5" id="KW-0830">Ubiquinone</keyword>
<protein>
    <recommendedName>
        <fullName evidence="5">NADH-quinone oxidoreductase subunit N</fullName>
        <ecNumber evidence="5">7.1.1.-</ecNumber>
    </recommendedName>
    <alternativeName>
        <fullName evidence="5">NADH dehydrogenase I subunit N</fullName>
    </alternativeName>
    <alternativeName>
        <fullName evidence="5">NDH-1 subunit N</fullName>
    </alternativeName>
</protein>
<comment type="function">
    <text evidence="5">NDH-1 shuttles electrons from NADH, via FMN and iron-sulfur (Fe-S) centers, to quinones in the respiratory chain. The immediate electron acceptor for the enzyme in this species is believed to be ubiquinone. Couples the redox reaction to proton translocation (for every two electrons transferred, four hydrogen ions are translocated across the cytoplasmic membrane), and thus conserves the redox energy in a proton gradient.</text>
</comment>
<evidence type="ECO:0000256" key="1">
    <source>
        <dbReference type="ARBA" id="ARBA00004127"/>
    </source>
</evidence>
<keyword evidence="4 5" id="KW-0472">Membrane</keyword>
<dbReference type="GO" id="GO:0008137">
    <property type="term" value="F:NADH dehydrogenase (ubiquinone) activity"/>
    <property type="evidence" value="ECO:0007669"/>
    <property type="project" value="InterPro"/>
</dbReference>
<feature type="transmembrane region" description="Helical" evidence="5">
    <location>
        <begin position="383"/>
        <end position="411"/>
    </location>
</feature>
<feature type="domain" description="NADH:quinone oxidoreductase/Mrp antiporter transmembrane" evidence="7">
    <location>
        <begin position="110"/>
        <end position="399"/>
    </location>
</feature>
<dbReference type="OrthoDB" id="9805769at2"/>
<dbReference type="GO" id="GO:0050136">
    <property type="term" value="F:NADH dehydrogenase (quinone) (non-electrogenic) activity"/>
    <property type="evidence" value="ECO:0007669"/>
    <property type="project" value="UniProtKB-UniRule"/>
</dbReference>
<feature type="transmembrane region" description="Helical" evidence="5">
    <location>
        <begin position="432"/>
        <end position="459"/>
    </location>
</feature>
<evidence type="ECO:0000313" key="8">
    <source>
        <dbReference type="EMBL" id="MYL82982.1"/>
    </source>
</evidence>
<dbReference type="AlphaFoldDB" id="A0A7C9IVT0"/>
<evidence type="ECO:0000313" key="9">
    <source>
        <dbReference type="Proteomes" id="UP000482487"/>
    </source>
</evidence>
<proteinExistence type="inferred from homology"/>
<dbReference type="GO" id="GO:0048038">
    <property type="term" value="F:quinone binding"/>
    <property type="evidence" value="ECO:0007669"/>
    <property type="project" value="UniProtKB-KW"/>
</dbReference>
<evidence type="ECO:0000259" key="7">
    <source>
        <dbReference type="Pfam" id="PF00361"/>
    </source>
</evidence>
<gene>
    <name evidence="5" type="primary">nuoN</name>
    <name evidence="8" type="ORF">GTA51_07510</name>
</gene>
<keyword evidence="9" id="KW-1185">Reference proteome</keyword>
<feature type="transmembrane region" description="Helical" evidence="5">
    <location>
        <begin position="92"/>
        <end position="109"/>
    </location>
</feature>
<keyword evidence="5" id="KW-1003">Cell membrane</keyword>
<feature type="transmembrane region" description="Helical" evidence="5">
    <location>
        <begin position="6"/>
        <end position="27"/>
    </location>
</feature>
<comment type="subunit">
    <text evidence="5">NDH-1 is composed of 14 different subunits. Subunits NuoA, H, J, K, L, M, N constitute the membrane sector of the complex.</text>
</comment>
<dbReference type="Proteomes" id="UP000482487">
    <property type="component" value="Unassembled WGS sequence"/>
</dbReference>
<feature type="transmembrane region" description="Helical" evidence="5">
    <location>
        <begin position="349"/>
        <end position="371"/>
    </location>
</feature>
<keyword evidence="3 5" id="KW-1133">Transmembrane helix</keyword>
<evidence type="ECO:0000256" key="4">
    <source>
        <dbReference type="ARBA" id="ARBA00023136"/>
    </source>
</evidence>
<comment type="similarity">
    <text evidence="5">Belongs to the complex I subunit 2 family.</text>
</comment>
<evidence type="ECO:0000256" key="6">
    <source>
        <dbReference type="RuleBase" id="RU000320"/>
    </source>
</evidence>
<feature type="transmembrane region" description="Helical" evidence="5">
    <location>
        <begin position="220"/>
        <end position="239"/>
    </location>
</feature>
<name>A0A7C9IVT0_9BACT</name>
<dbReference type="InterPro" id="IPR010096">
    <property type="entry name" value="NADH-Q_OxRdtase_suN/2"/>
</dbReference>
<dbReference type="InterPro" id="IPR001750">
    <property type="entry name" value="ND/Mrp_TM"/>
</dbReference>
<dbReference type="EC" id="7.1.1.-" evidence="5"/>
<evidence type="ECO:0000256" key="3">
    <source>
        <dbReference type="ARBA" id="ARBA00022989"/>
    </source>
</evidence>
<feature type="transmembrane region" description="Helical" evidence="5">
    <location>
        <begin position="187"/>
        <end position="208"/>
    </location>
</feature>
<sequence>MTAQLVLYFPHLSLALGGLVILLAACLRRTPATLFPILAGVFAALPGLWSLAGPTGASGIGCYYAGLLSVITLATVALTARYAARRGFAGDALYGLVLWSALGMLLLAASDDWLMLIVGLELASLCLYAVVASRLSDPLGTEAALKYFLPGAMSLAVLVFGAALVYAGSGSLIIADSLAAGGPIVSAGLALALIGIGFKLSLAPVHLWTPDVYQGAPAPIAAFLSTGSKAATAAALLHLCAEASPEARELLWPALAGVAGLTMAAGNIGALCQKSVKRILAYSSIAQMGYIAMAAMAVNDGGGEAALFYLAAFALMDLGAFGAVGLLSGEIGDRDDVTAYQGLGYVHPWRAGALAISLLSLAGLPPTAGFIGKFLVFGAALRAGYVGLAAFGIVTAVIGIFYALRVVAALYMQSGVEAHPAIPAPAGPAGGLALGVMAAGVLALGLFPQSLLGAIAALFGGG</sequence>
<keyword evidence="5" id="KW-1278">Translocase</keyword>
<keyword evidence="5" id="KW-0813">Transport</keyword>
<reference evidence="8 9" key="1">
    <citation type="submission" date="2020-01" db="EMBL/GenBank/DDBJ databases">
        <title>Genome sequence of Desulfovibrio aerotolerans DSM 16695(T).</title>
        <authorList>
            <person name="Karnachuk O."/>
            <person name="Avakyan M."/>
            <person name="Mardanov A."/>
            <person name="Kadnikov V."/>
            <person name="Ravin N."/>
        </authorList>
    </citation>
    <scope>NUCLEOTIDE SEQUENCE [LARGE SCALE GENOMIC DNA]</scope>
    <source>
        <strain evidence="8 9">DSM 16695</strain>
    </source>
</reference>